<protein>
    <submittedName>
        <fullName evidence="2">Uncharacterized protein</fullName>
    </submittedName>
</protein>
<proteinExistence type="predicted"/>
<organism evidence="2">
    <name type="scientific">viral metagenome</name>
    <dbReference type="NCBI Taxonomy" id="1070528"/>
    <lineage>
        <taxon>unclassified sequences</taxon>
        <taxon>metagenomes</taxon>
        <taxon>organismal metagenomes</taxon>
    </lineage>
</organism>
<sequence length="116" mass="13985">MEYIVPIKTEAQLNKICNFMHNLEDPESWKEFLNDSVIDYLKIDKEFYGDNESIKELLIKKKVLKVIHNNCIKFKQEYEKQCTFKLLLSNLYILICIGTFIWSIVEFYCSIFELYH</sequence>
<reference evidence="2" key="1">
    <citation type="journal article" date="2020" name="Nature">
        <title>Giant virus diversity and host interactions through global metagenomics.</title>
        <authorList>
            <person name="Schulz F."/>
            <person name="Roux S."/>
            <person name="Paez-Espino D."/>
            <person name="Jungbluth S."/>
            <person name="Walsh D.A."/>
            <person name="Denef V.J."/>
            <person name="McMahon K.D."/>
            <person name="Konstantinidis K.T."/>
            <person name="Eloe-Fadrosh E.A."/>
            <person name="Kyrpides N.C."/>
            <person name="Woyke T."/>
        </authorList>
    </citation>
    <scope>NUCLEOTIDE SEQUENCE</scope>
    <source>
        <strain evidence="2">GVMAG-M-3300023184-53</strain>
    </source>
</reference>
<name>A0A6C0I8G2_9ZZZZ</name>
<dbReference type="EMBL" id="MN740138">
    <property type="protein sequence ID" value="QHT89291.1"/>
    <property type="molecule type" value="Genomic_DNA"/>
</dbReference>
<keyword evidence="1" id="KW-0472">Membrane</keyword>
<accession>A0A6C0I8G2</accession>
<feature type="transmembrane region" description="Helical" evidence="1">
    <location>
        <begin position="83"/>
        <end position="105"/>
    </location>
</feature>
<evidence type="ECO:0000256" key="1">
    <source>
        <dbReference type="SAM" id="Phobius"/>
    </source>
</evidence>
<evidence type="ECO:0000313" key="2">
    <source>
        <dbReference type="EMBL" id="QHT89291.1"/>
    </source>
</evidence>
<keyword evidence="1" id="KW-1133">Transmembrane helix</keyword>
<dbReference type="AlphaFoldDB" id="A0A6C0I8G2"/>
<keyword evidence="1" id="KW-0812">Transmembrane</keyword>